<organism evidence="2 4">
    <name type="scientific">Trichococcus ilyis</name>
    <dbReference type="NCBI Taxonomy" id="640938"/>
    <lineage>
        <taxon>Bacteria</taxon>
        <taxon>Bacillati</taxon>
        <taxon>Bacillota</taxon>
        <taxon>Bacilli</taxon>
        <taxon>Lactobacillales</taxon>
        <taxon>Carnobacteriaceae</taxon>
        <taxon>Trichococcus</taxon>
    </lineage>
</organism>
<proteinExistence type="predicted"/>
<dbReference type="InterPro" id="IPR031807">
    <property type="entry name" value="HicB-like"/>
</dbReference>
<dbReference type="OrthoDB" id="5419659at2"/>
<evidence type="ECO:0000259" key="1">
    <source>
        <dbReference type="Pfam" id="PF15919"/>
    </source>
</evidence>
<dbReference type="SUPFAM" id="SSF143100">
    <property type="entry name" value="TTHA1013/TTHA0281-like"/>
    <property type="match status" value="1"/>
</dbReference>
<dbReference type="Gene3D" id="3.30.160.250">
    <property type="match status" value="1"/>
</dbReference>
<dbReference type="STRING" id="640938.TR210_960"/>
<accession>A0A143YKY5</accession>
<dbReference type="EMBL" id="FJNB01000005">
    <property type="protein sequence ID" value="CZQ91432.1"/>
    <property type="molecule type" value="Genomic_DNA"/>
</dbReference>
<reference evidence="3 5" key="2">
    <citation type="submission" date="2016-10" db="EMBL/GenBank/DDBJ databases">
        <authorList>
            <person name="Varghese N."/>
            <person name="Submissions S."/>
        </authorList>
    </citation>
    <scope>NUCLEOTIDE SEQUENCE [LARGE SCALE GENOMIC DNA]</scope>
    <source>
        <strain evidence="3 5">DSM 22150</strain>
    </source>
</reference>
<evidence type="ECO:0000313" key="4">
    <source>
        <dbReference type="Proteomes" id="UP000076878"/>
    </source>
</evidence>
<keyword evidence="5" id="KW-1185">Reference proteome</keyword>
<dbReference type="AlphaFoldDB" id="A0A143YKY5"/>
<dbReference type="Proteomes" id="UP000199280">
    <property type="component" value="Unassembled WGS sequence"/>
</dbReference>
<dbReference type="InterPro" id="IPR035069">
    <property type="entry name" value="TTHA1013/TTHA0281-like"/>
</dbReference>
<evidence type="ECO:0000313" key="5">
    <source>
        <dbReference type="Proteomes" id="UP000199280"/>
    </source>
</evidence>
<dbReference type="EMBL" id="FNYT01000003">
    <property type="protein sequence ID" value="SEI74951.1"/>
    <property type="molecule type" value="Genomic_DNA"/>
</dbReference>
<protein>
    <submittedName>
        <fullName evidence="3">Predicted nuclease of the RNAse H fold, HicB family</fullName>
    </submittedName>
</protein>
<name>A0A143YKY5_9LACT</name>
<dbReference type="RefSeq" id="WP_068622087.1">
    <property type="nucleotide sequence ID" value="NZ_FJNB01000005.1"/>
</dbReference>
<evidence type="ECO:0000313" key="2">
    <source>
        <dbReference type="EMBL" id="CZQ91432.1"/>
    </source>
</evidence>
<sequence length="129" mass="14695">MVLYYAIFNPEGPQFNVSFPDLPELFTSGKNMTDALHMAKDALEGYLLWLEDENEPFPPTSEYDEISLSKGDLLIPIEANLEVARLKENTKMIKKTLTIPNYVNALAEKEGINFSQTLTEVLKEKLQIR</sequence>
<evidence type="ECO:0000313" key="3">
    <source>
        <dbReference type="EMBL" id="SEI74951.1"/>
    </source>
</evidence>
<dbReference type="Pfam" id="PF15919">
    <property type="entry name" value="HicB_lk_antitox"/>
    <property type="match status" value="1"/>
</dbReference>
<dbReference type="Proteomes" id="UP000076878">
    <property type="component" value="Unassembled WGS sequence"/>
</dbReference>
<feature type="domain" description="HicB-like antitoxin of toxin-antitoxin system" evidence="1">
    <location>
        <begin position="12"/>
        <end position="103"/>
    </location>
</feature>
<gene>
    <name evidence="3" type="ORF">SAMN05216375_10391</name>
    <name evidence="2" type="ORF">TR210_960</name>
</gene>
<reference evidence="2 4" key="1">
    <citation type="submission" date="2016-02" db="EMBL/GenBank/DDBJ databases">
        <authorList>
            <person name="Wen L."/>
            <person name="He K."/>
            <person name="Yang H."/>
        </authorList>
    </citation>
    <scope>NUCLEOTIDE SEQUENCE [LARGE SCALE GENOMIC DNA]</scope>
    <source>
        <strain evidence="2">Trichococcus_R210</strain>
    </source>
</reference>